<feature type="domain" description="NADP-dependent oxidoreductase" evidence="7">
    <location>
        <begin position="21"/>
        <end position="270"/>
    </location>
</feature>
<evidence type="ECO:0000256" key="4">
    <source>
        <dbReference type="PIRSR" id="PIRSR000097-1"/>
    </source>
</evidence>
<dbReference type="AlphaFoldDB" id="A0A5B0DWP6"/>
<dbReference type="InterPro" id="IPR020471">
    <property type="entry name" value="AKR"/>
</dbReference>
<dbReference type="Proteomes" id="UP000324738">
    <property type="component" value="Unassembled WGS sequence"/>
</dbReference>
<dbReference type="FunFam" id="3.20.20.100:FF:000015">
    <property type="entry name" value="Oxidoreductase, aldo/keto reductase family"/>
    <property type="match status" value="1"/>
</dbReference>
<feature type="active site" description="Proton donor" evidence="4">
    <location>
        <position position="55"/>
    </location>
</feature>
<evidence type="ECO:0000256" key="2">
    <source>
        <dbReference type="ARBA" id="ARBA00022857"/>
    </source>
</evidence>
<dbReference type="PROSITE" id="PS00063">
    <property type="entry name" value="ALDOKETO_REDUCTASE_3"/>
    <property type="match status" value="1"/>
</dbReference>
<name>A0A5B0DWP6_9HYPH</name>
<dbReference type="PANTHER" id="PTHR43827:SF3">
    <property type="entry name" value="NADP-DEPENDENT OXIDOREDUCTASE DOMAIN-CONTAINING PROTEIN"/>
    <property type="match status" value="1"/>
</dbReference>
<dbReference type="OrthoDB" id="9804790at2"/>
<dbReference type="PANTHER" id="PTHR43827">
    <property type="entry name" value="2,5-DIKETO-D-GLUCONIC ACID REDUCTASE"/>
    <property type="match status" value="1"/>
</dbReference>
<dbReference type="InterPro" id="IPR018170">
    <property type="entry name" value="Aldo/ket_reductase_CS"/>
</dbReference>
<reference evidence="8 9" key="1">
    <citation type="submission" date="2019-08" db="EMBL/GenBank/DDBJ databases">
        <title>Aureimonas fodiniaquatilis sp. nov., isolated from a coal mine wastewater.</title>
        <authorList>
            <person name="Kim W."/>
        </authorList>
    </citation>
    <scope>NUCLEOTIDE SEQUENCE [LARGE SCALE GENOMIC DNA]</scope>
    <source>
        <strain evidence="8 9">CAU 1482</strain>
    </source>
</reference>
<organism evidence="8 9">
    <name type="scientific">Aureimonas fodinaquatilis</name>
    <dbReference type="NCBI Taxonomy" id="2565783"/>
    <lineage>
        <taxon>Bacteria</taxon>
        <taxon>Pseudomonadati</taxon>
        <taxon>Pseudomonadota</taxon>
        <taxon>Alphaproteobacteria</taxon>
        <taxon>Hyphomicrobiales</taxon>
        <taxon>Aurantimonadaceae</taxon>
        <taxon>Aureimonas</taxon>
    </lineage>
</organism>
<dbReference type="PROSITE" id="PS00062">
    <property type="entry name" value="ALDOKETO_REDUCTASE_2"/>
    <property type="match status" value="1"/>
</dbReference>
<dbReference type="Pfam" id="PF00248">
    <property type="entry name" value="Aldo_ket_red"/>
    <property type="match status" value="1"/>
</dbReference>
<evidence type="ECO:0000256" key="6">
    <source>
        <dbReference type="PIRSR" id="PIRSR000097-3"/>
    </source>
</evidence>
<keyword evidence="9" id="KW-1185">Reference proteome</keyword>
<gene>
    <name evidence="8" type="ORF">FPY71_07855</name>
</gene>
<evidence type="ECO:0000259" key="7">
    <source>
        <dbReference type="Pfam" id="PF00248"/>
    </source>
</evidence>
<sequence>MKLQSVKDCFMLANGVGIPCVGFGTWKIPDGAETEAAVGHALAAGYRHIDTASAYRNETGVGRAVRESGIERDQIFITSKLRNPEHGYDNAIEAFGRTMDNLKLDYLDMYMVHWPIAKPHRDRWQEDVIETWRFFEEQYQKGTVRVLGVCNFLPHHLKPLLAACEVRPMVDQIEIHPSFLQDEAVAFCKAEGIQVEAWGPFANGKLFEVADIQEIARDKQRTVSQVTLRWLLQKDVLPLPKTTTPARIIENTQLFDFDLTDDEMRRIDAIQGCGNSGLFPDTVDF</sequence>
<evidence type="ECO:0000313" key="8">
    <source>
        <dbReference type="EMBL" id="KAA0970422.1"/>
    </source>
</evidence>
<dbReference type="GO" id="GO:0016616">
    <property type="term" value="F:oxidoreductase activity, acting on the CH-OH group of donors, NAD or NADP as acceptor"/>
    <property type="evidence" value="ECO:0007669"/>
    <property type="project" value="UniProtKB-ARBA"/>
</dbReference>
<feature type="binding site" evidence="5">
    <location>
        <position position="113"/>
    </location>
    <ligand>
        <name>substrate</name>
    </ligand>
</feature>
<keyword evidence="3" id="KW-0560">Oxidoreductase</keyword>
<dbReference type="PRINTS" id="PR00069">
    <property type="entry name" value="ALDKETRDTASE"/>
</dbReference>
<dbReference type="RefSeq" id="WP_149299383.1">
    <property type="nucleotide sequence ID" value="NZ_VTWH01000002.1"/>
</dbReference>
<dbReference type="InterPro" id="IPR023210">
    <property type="entry name" value="NADP_OxRdtase_dom"/>
</dbReference>
<feature type="site" description="Lowers pKa of active site Tyr" evidence="6">
    <location>
        <position position="80"/>
    </location>
</feature>
<comment type="similarity">
    <text evidence="1">Belongs to the aldo/keto reductase family.</text>
</comment>
<dbReference type="PIRSF" id="PIRSF000097">
    <property type="entry name" value="AKR"/>
    <property type="match status" value="1"/>
</dbReference>
<protein>
    <submittedName>
        <fullName evidence="8">Aldo/keto reductase</fullName>
    </submittedName>
</protein>
<dbReference type="Gene3D" id="3.20.20.100">
    <property type="entry name" value="NADP-dependent oxidoreductase domain"/>
    <property type="match status" value="1"/>
</dbReference>
<dbReference type="EMBL" id="VTWH01000002">
    <property type="protein sequence ID" value="KAA0970422.1"/>
    <property type="molecule type" value="Genomic_DNA"/>
</dbReference>
<evidence type="ECO:0000256" key="1">
    <source>
        <dbReference type="ARBA" id="ARBA00007905"/>
    </source>
</evidence>
<evidence type="ECO:0000256" key="3">
    <source>
        <dbReference type="ARBA" id="ARBA00023002"/>
    </source>
</evidence>
<dbReference type="InterPro" id="IPR036812">
    <property type="entry name" value="NAD(P)_OxRdtase_dom_sf"/>
</dbReference>
<evidence type="ECO:0000256" key="5">
    <source>
        <dbReference type="PIRSR" id="PIRSR000097-2"/>
    </source>
</evidence>
<dbReference type="PROSITE" id="PS00798">
    <property type="entry name" value="ALDOKETO_REDUCTASE_1"/>
    <property type="match status" value="1"/>
</dbReference>
<evidence type="ECO:0000313" key="9">
    <source>
        <dbReference type="Proteomes" id="UP000324738"/>
    </source>
</evidence>
<dbReference type="CDD" id="cd19071">
    <property type="entry name" value="AKR_AKR1-5-like"/>
    <property type="match status" value="1"/>
</dbReference>
<dbReference type="SUPFAM" id="SSF51430">
    <property type="entry name" value="NAD(P)-linked oxidoreductase"/>
    <property type="match status" value="1"/>
</dbReference>
<keyword evidence="2" id="KW-0521">NADP</keyword>
<comment type="caution">
    <text evidence="8">The sequence shown here is derived from an EMBL/GenBank/DDBJ whole genome shotgun (WGS) entry which is preliminary data.</text>
</comment>
<accession>A0A5B0DWP6</accession>
<proteinExistence type="inferred from homology"/>